<evidence type="ECO:0000256" key="1">
    <source>
        <dbReference type="SAM" id="MobiDB-lite"/>
    </source>
</evidence>
<accession>A0AAD3D0Q1</accession>
<proteinExistence type="predicted"/>
<dbReference type="Proteomes" id="UP001054902">
    <property type="component" value="Unassembled WGS sequence"/>
</dbReference>
<dbReference type="AlphaFoldDB" id="A0AAD3D0Q1"/>
<comment type="caution">
    <text evidence="2">The sequence shown here is derived from an EMBL/GenBank/DDBJ whole genome shotgun (WGS) entry which is preliminary data.</text>
</comment>
<name>A0AAD3D0Q1_9STRA</name>
<organism evidence="2 3">
    <name type="scientific">Chaetoceros tenuissimus</name>
    <dbReference type="NCBI Taxonomy" id="426638"/>
    <lineage>
        <taxon>Eukaryota</taxon>
        <taxon>Sar</taxon>
        <taxon>Stramenopiles</taxon>
        <taxon>Ochrophyta</taxon>
        <taxon>Bacillariophyta</taxon>
        <taxon>Coscinodiscophyceae</taxon>
        <taxon>Chaetocerotophycidae</taxon>
        <taxon>Chaetocerotales</taxon>
        <taxon>Chaetocerotaceae</taxon>
        <taxon>Chaetoceros</taxon>
    </lineage>
</organism>
<reference evidence="2 3" key="1">
    <citation type="journal article" date="2021" name="Sci. Rep.">
        <title>The genome of the diatom Chaetoceros tenuissimus carries an ancient integrated fragment of an extant virus.</title>
        <authorList>
            <person name="Hongo Y."/>
            <person name="Kimura K."/>
            <person name="Takaki Y."/>
            <person name="Yoshida Y."/>
            <person name="Baba S."/>
            <person name="Kobayashi G."/>
            <person name="Nagasaki K."/>
            <person name="Hano T."/>
            <person name="Tomaru Y."/>
        </authorList>
    </citation>
    <scope>NUCLEOTIDE SEQUENCE [LARGE SCALE GENOMIC DNA]</scope>
    <source>
        <strain evidence="2 3">NIES-3715</strain>
    </source>
</reference>
<keyword evidence="3" id="KW-1185">Reference proteome</keyword>
<sequence>MPTKHTSPLELLDDGFESRLMCSFYLKTCHQDEAMNELEKEIVQNSIESGSILNETYSLPNLTNTRVVAKLNNCLDLIETPMELEDEQAFLHTVLGHKMDDVVETKRQDMPSPVSVLDKTNDMCYESDESSSCVDSDIDETIASFWRKHREEKKVIENENEMEVDIAERSSPVLPQKNMTLEDDEEQHNCSVFPWNIEHDLIPTGRVKRAKQIKKESFVTNFKDCPSKNREAIEEPTVVKKKSLIGSKLLDLHHMDIKRHCVDLHQYTNKKRRKMNQTDEEKHKFSREKAEHHKPTGTAKQVKQIKVETTVSNFNDGLSRKSEPTVVEKNSMEDTILLSALGDEASFEKREQGNEQIEKGCIVKDGSDEQMKVDEPPQIPVKHNIGHTEDEENLELNFKANTQSRTPTCEKESVEAKKPIIVENEARDKNVLWWFGSRPKHASVLVNARLKKSCCCFYPGASHAICLVVWVIGRDLALRYGYFTYTQLQLAVDAVIGPKISSGTISQKEVRRCIQIIKNSCFQKVDASKRDNIQNETKAFREAFEKNVIDDTHLLKTLSSPWDDLDITKADDFINHNKYNGDLRFLKDGVRSFEDVLRCHIDFIREVAISANLRLTSHEWRYFFLRKDEDSTDIDITIESSPQGPSNGEDMNAGSNKPLTKCQRENEHMQVQEDDMNVEIQFECNNLKSDNISKEHLFPVITFRSDISILKKGKAKKKKRGKNLLSAELSFKLHILKKFKNGKCNKMKEIKAVKRAARLVRGRYHDQVHHNLHEGHTKLPQFFIEEVNKLGFEWDVNSTTVFGRDFDSITNIRHMNENYNPNLSSGQKQEANVANHC</sequence>
<feature type="region of interest" description="Disordered" evidence="1">
    <location>
        <begin position="272"/>
        <end position="300"/>
    </location>
</feature>
<protein>
    <submittedName>
        <fullName evidence="2">Uncharacterized protein</fullName>
    </submittedName>
</protein>
<gene>
    <name evidence="2" type="ORF">CTEN210_12182</name>
</gene>
<dbReference type="EMBL" id="BLLK01000051">
    <property type="protein sequence ID" value="GFH55706.1"/>
    <property type="molecule type" value="Genomic_DNA"/>
</dbReference>
<feature type="compositionally biased region" description="Basic and acidic residues" evidence="1">
    <location>
        <begin position="276"/>
        <end position="294"/>
    </location>
</feature>
<evidence type="ECO:0000313" key="2">
    <source>
        <dbReference type="EMBL" id="GFH55706.1"/>
    </source>
</evidence>
<evidence type="ECO:0000313" key="3">
    <source>
        <dbReference type="Proteomes" id="UP001054902"/>
    </source>
</evidence>